<reference evidence="3 4" key="2">
    <citation type="journal article" date="2020" name="Mol. Biol. Evol.">
        <title>Life and death of selfish genes: comparative genomics reveals the dynamic evolution of cytoplasmic incompatibility.</title>
        <authorList>
            <person name="Martinez J."/>
            <person name="Klasson L."/>
            <person name="Welch J."/>
            <person name="Jiggins F.M."/>
        </authorList>
    </citation>
    <scope>NUCLEOTIDE SEQUENCE [LARGE SCALE GENOMIC DNA]</scope>
    <source>
        <strain evidence="3">WStv</strain>
    </source>
</reference>
<sequence length="173" mass="19881">MKKIKYNERDKLHFVWFILLIVCVVITYCYQKSKATDNYNKTLQVATSNCNLGIVKLLVKDMAPNLSGTTLHCAARKGCLDIIRFLIEEEKVNINALDRNAFKRIALHHAAGEGHLEVIKFLLEKGANPNIRDIDGKNPRDVAVLRSRHNKDKPYDEIIHLLYNAEKEHESEQ</sequence>
<dbReference type="SUPFAM" id="SSF48403">
    <property type="entry name" value="Ankyrin repeat"/>
    <property type="match status" value="1"/>
</dbReference>
<dbReference type="PANTHER" id="PTHR24171:SF9">
    <property type="entry name" value="ANKYRIN REPEAT DOMAIN-CONTAINING PROTEIN 39"/>
    <property type="match status" value="1"/>
</dbReference>
<evidence type="ECO:0000313" key="3">
    <source>
        <dbReference type="EMBL" id="QMV46556.1"/>
    </source>
</evidence>
<evidence type="ECO:0000256" key="1">
    <source>
        <dbReference type="ARBA" id="ARBA00022737"/>
    </source>
</evidence>
<dbReference type="RefSeq" id="WP_010962680.1">
    <property type="nucleotide sequence ID" value="NZ_CP042444.1"/>
</dbReference>
<dbReference type="AlphaFoldDB" id="A0A7G5CBH2"/>
<dbReference type="PROSITE" id="PS50088">
    <property type="entry name" value="ANK_REPEAT"/>
    <property type="match status" value="1"/>
</dbReference>
<keyword evidence="1" id="KW-0677">Repeat</keyword>
<keyword evidence="2" id="KW-0040">ANK repeat</keyword>
<evidence type="ECO:0000256" key="2">
    <source>
        <dbReference type="ARBA" id="ARBA00023043"/>
    </source>
</evidence>
<proteinExistence type="predicted"/>
<dbReference type="InterPro" id="IPR002110">
    <property type="entry name" value="Ankyrin_rpt"/>
</dbReference>
<organism evidence="3 4">
    <name type="scientific">Wolbachia pipientis</name>
    <dbReference type="NCBI Taxonomy" id="955"/>
    <lineage>
        <taxon>Bacteria</taxon>
        <taxon>Pseudomonadati</taxon>
        <taxon>Pseudomonadota</taxon>
        <taxon>Alphaproteobacteria</taxon>
        <taxon>Rickettsiales</taxon>
        <taxon>Anaplasmataceae</taxon>
        <taxon>Wolbachieae</taxon>
        <taxon>Wolbachia</taxon>
    </lineage>
</organism>
<dbReference type="GeneID" id="70036053"/>
<dbReference type="Pfam" id="PF12796">
    <property type="entry name" value="Ank_2"/>
    <property type="match status" value="1"/>
</dbReference>
<dbReference type="Gene3D" id="1.25.40.20">
    <property type="entry name" value="Ankyrin repeat-containing domain"/>
    <property type="match status" value="1"/>
</dbReference>
<protein>
    <submittedName>
        <fullName evidence="3">Ankyrin repeat domain-containing protein</fullName>
    </submittedName>
</protein>
<accession>A0A7G5CBH2</accession>
<dbReference type="EMBL" id="CP050531">
    <property type="protein sequence ID" value="QMV46556.1"/>
    <property type="molecule type" value="Genomic_DNA"/>
</dbReference>
<dbReference type="PROSITE" id="PS50297">
    <property type="entry name" value="ANK_REP_REGION"/>
    <property type="match status" value="1"/>
</dbReference>
<evidence type="ECO:0000313" key="4">
    <source>
        <dbReference type="Proteomes" id="UP000515744"/>
    </source>
</evidence>
<dbReference type="Proteomes" id="UP000515744">
    <property type="component" value="Chromosome"/>
</dbReference>
<reference evidence="4" key="1">
    <citation type="journal article" date="2020" name="Mol. Biol.">
        <title>Life and death of selfish genes: comparative genomics reveals the dynamic evolution of cytoplasmic incompatibility.</title>
        <authorList>
            <person name="Martinez J."/>
            <person name="Klasson L."/>
            <person name="Welch J."/>
            <person name="Jiggins F.M."/>
        </authorList>
    </citation>
    <scope>NUCLEOTIDE SEQUENCE [LARGE SCALE GENOMIC DNA]</scope>
</reference>
<dbReference type="SMART" id="SM00248">
    <property type="entry name" value="ANK"/>
    <property type="match status" value="3"/>
</dbReference>
<dbReference type="PRINTS" id="PR01415">
    <property type="entry name" value="ANKYRIN"/>
</dbReference>
<dbReference type="PANTHER" id="PTHR24171">
    <property type="entry name" value="ANKYRIN REPEAT DOMAIN-CONTAINING PROTEIN 39-RELATED"/>
    <property type="match status" value="1"/>
</dbReference>
<gene>
    <name evidence="3" type="ORF">HC358_04645</name>
</gene>
<name>A0A7G5CBH2_WOLPI</name>
<dbReference type="InterPro" id="IPR036770">
    <property type="entry name" value="Ankyrin_rpt-contain_sf"/>
</dbReference>